<sequence length="135" mass="15826">MNDFCYKCRVYYEHTDAGGVVYHGRYVNFFDQARTEWLRYHGLEQNQMRREAGVLLVVHGIQIDYLQPAFLDDELLIDCRVKSHSGVRMVLVQSIRIADKLIAKAEVTVVSVNDQRFKPMRFPTRYLNKLIGQND</sequence>
<dbReference type="InterPro" id="IPR006684">
    <property type="entry name" value="YbgC/YbaW"/>
</dbReference>
<dbReference type="AlphaFoldDB" id="A0A917CJS5"/>
<dbReference type="PANTHER" id="PTHR31793">
    <property type="entry name" value="4-HYDROXYBENZOYL-COA THIOESTERASE FAMILY MEMBER"/>
    <property type="match status" value="1"/>
</dbReference>
<accession>A0A917CJS5</accession>
<dbReference type="InterPro" id="IPR008272">
    <property type="entry name" value="HB-CoA_thioesterase_AS"/>
</dbReference>
<keyword evidence="2" id="KW-0378">Hydrolase</keyword>
<dbReference type="GO" id="GO:0047617">
    <property type="term" value="F:fatty acyl-CoA hydrolase activity"/>
    <property type="evidence" value="ECO:0007669"/>
    <property type="project" value="TreeGrafter"/>
</dbReference>
<dbReference type="Pfam" id="PF13279">
    <property type="entry name" value="4HBT_2"/>
    <property type="match status" value="1"/>
</dbReference>
<reference evidence="3" key="2">
    <citation type="submission" date="2020-09" db="EMBL/GenBank/DDBJ databases">
        <authorList>
            <person name="Sun Q."/>
            <person name="Zhou Y."/>
        </authorList>
    </citation>
    <scope>NUCLEOTIDE SEQUENCE</scope>
    <source>
        <strain evidence="3">CGMCC 1.12181</strain>
    </source>
</reference>
<dbReference type="PROSITE" id="PS01328">
    <property type="entry name" value="4HBCOA_THIOESTERASE"/>
    <property type="match status" value="1"/>
</dbReference>
<gene>
    <name evidence="3" type="ORF">GCM10011365_07580</name>
</gene>
<keyword evidence="4" id="KW-1185">Reference proteome</keyword>
<evidence type="ECO:0000313" key="4">
    <source>
        <dbReference type="Proteomes" id="UP000605253"/>
    </source>
</evidence>
<dbReference type="Gene3D" id="3.10.129.10">
    <property type="entry name" value="Hotdog Thioesterase"/>
    <property type="match status" value="1"/>
</dbReference>
<comment type="caution">
    <text evidence="3">The sequence shown here is derived from an EMBL/GenBank/DDBJ whole genome shotgun (WGS) entry which is preliminary data.</text>
</comment>
<dbReference type="CDD" id="cd00586">
    <property type="entry name" value="4HBT"/>
    <property type="match status" value="1"/>
</dbReference>
<dbReference type="PIRSF" id="PIRSF003230">
    <property type="entry name" value="YbgC"/>
    <property type="match status" value="1"/>
</dbReference>
<dbReference type="FunFam" id="3.10.129.10:FF:000004">
    <property type="entry name" value="Tol-pal system-associated acyl-CoA thioesterase"/>
    <property type="match status" value="1"/>
</dbReference>
<evidence type="ECO:0000256" key="1">
    <source>
        <dbReference type="ARBA" id="ARBA00005953"/>
    </source>
</evidence>
<dbReference type="PANTHER" id="PTHR31793:SF37">
    <property type="entry name" value="ACYL-COA THIOESTER HYDROLASE YBGC"/>
    <property type="match status" value="1"/>
</dbReference>
<protein>
    <recommendedName>
        <fullName evidence="5">Acyl-CoA thioester hydrolase</fullName>
    </recommendedName>
</protein>
<dbReference type="Proteomes" id="UP000605253">
    <property type="component" value="Unassembled WGS sequence"/>
</dbReference>
<evidence type="ECO:0000313" key="3">
    <source>
        <dbReference type="EMBL" id="GGF88899.1"/>
    </source>
</evidence>
<dbReference type="InterPro" id="IPR029069">
    <property type="entry name" value="HotDog_dom_sf"/>
</dbReference>
<dbReference type="SUPFAM" id="SSF54637">
    <property type="entry name" value="Thioesterase/thiol ester dehydrase-isomerase"/>
    <property type="match status" value="1"/>
</dbReference>
<organism evidence="3 4">
    <name type="scientific">Marinicella pacifica</name>
    <dbReference type="NCBI Taxonomy" id="1171543"/>
    <lineage>
        <taxon>Bacteria</taxon>
        <taxon>Pseudomonadati</taxon>
        <taxon>Pseudomonadota</taxon>
        <taxon>Gammaproteobacteria</taxon>
        <taxon>Lysobacterales</taxon>
        <taxon>Marinicellaceae</taxon>
        <taxon>Marinicella</taxon>
    </lineage>
</organism>
<dbReference type="EMBL" id="BMEO01000002">
    <property type="protein sequence ID" value="GGF88899.1"/>
    <property type="molecule type" value="Genomic_DNA"/>
</dbReference>
<evidence type="ECO:0008006" key="5">
    <source>
        <dbReference type="Google" id="ProtNLM"/>
    </source>
</evidence>
<comment type="similarity">
    <text evidence="1">Belongs to the 4-hydroxybenzoyl-CoA thioesterase family.</text>
</comment>
<name>A0A917CJS5_9GAMM</name>
<reference evidence="3" key="1">
    <citation type="journal article" date="2014" name="Int. J. Syst. Evol. Microbiol.">
        <title>Complete genome sequence of Corynebacterium casei LMG S-19264T (=DSM 44701T), isolated from a smear-ripened cheese.</title>
        <authorList>
            <consortium name="US DOE Joint Genome Institute (JGI-PGF)"/>
            <person name="Walter F."/>
            <person name="Albersmeier A."/>
            <person name="Kalinowski J."/>
            <person name="Ruckert C."/>
        </authorList>
    </citation>
    <scope>NUCLEOTIDE SEQUENCE</scope>
    <source>
        <strain evidence="3">CGMCC 1.12181</strain>
    </source>
</reference>
<dbReference type="InterPro" id="IPR050563">
    <property type="entry name" value="4-hydroxybenzoyl-CoA_TE"/>
</dbReference>
<dbReference type="NCBIfam" id="TIGR00051">
    <property type="entry name" value="YbgC/FadM family acyl-CoA thioesterase"/>
    <property type="match status" value="1"/>
</dbReference>
<dbReference type="RefSeq" id="WP_188364342.1">
    <property type="nucleotide sequence ID" value="NZ_BAABJF010000032.1"/>
</dbReference>
<proteinExistence type="inferred from homology"/>
<evidence type="ECO:0000256" key="2">
    <source>
        <dbReference type="ARBA" id="ARBA00022801"/>
    </source>
</evidence>